<feature type="signal peptide" evidence="1">
    <location>
        <begin position="1"/>
        <end position="18"/>
    </location>
</feature>
<evidence type="ECO:0000313" key="2">
    <source>
        <dbReference type="EMBL" id="MBB4806566.1"/>
    </source>
</evidence>
<reference evidence="2 3" key="1">
    <citation type="submission" date="2020-08" db="EMBL/GenBank/DDBJ databases">
        <title>Functional genomics of gut bacteria from endangered species of beetles.</title>
        <authorList>
            <person name="Carlos-Shanley C."/>
        </authorList>
    </citation>
    <scope>NUCLEOTIDE SEQUENCE [LARGE SCALE GENOMIC DNA]</scope>
    <source>
        <strain evidence="2 3">S00151</strain>
    </source>
</reference>
<protein>
    <submittedName>
        <fullName evidence="2">Uncharacterized protein</fullName>
    </submittedName>
</protein>
<keyword evidence="1" id="KW-0732">Signal</keyword>
<dbReference type="Proteomes" id="UP000592180">
    <property type="component" value="Unassembled WGS sequence"/>
</dbReference>
<dbReference type="RefSeq" id="WP_184188117.1">
    <property type="nucleotide sequence ID" value="NZ_JACHLE010000002.1"/>
</dbReference>
<dbReference type="AlphaFoldDB" id="A0A840KBJ2"/>
<comment type="caution">
    <text evidence="2">The sequence shown here is derived from an EMBL/GenBank/DDBJ whole genome shotgun (WGS) entry which is preliminary data.</text>
</comment>
<dbReference type="EMBL" id="JACHLE010000002">
    <property type="protein sequence ID" value="MBB4806566.1"/>
    <property type="molecule type" value="Genomic_DNA"/>
</dbReference>
<evidence type="ECO:0000256" key="1">
    <source>
        <dbReference type="SAM" id="SignalP"/>
    </source>
</evidence>
<proteinExistence type="predicted"/>
<name>A0A840KBJ2_9FLAO</name>
<organism evidence="2 3">
    <name type="scientific">Chryseobacterium defluvii</name>
    <dbReference type="NCBI Taxonomy" id="160396"/>
    <lineage>
        <taxon>Bacteria</taxon>
        <taxon>Pseudomonadati</taxon>
        <taxon>Bacteroidota</taxon>
        <taxon>Flavobacteriia</taxon>
        <taxon>Flavobacteriales</taxon>
        <taxon>Weeksellaceae</taxon>
        <taxon>Chryseobacterium group</taxon>
        <taxon>Chryseobacterium</taxon>
    </lineage>
</organism>
<evidence type="ECO:0000313" key="3">
    <source>
        <dbReference type="Proteomes" id="UP000592180"/>
    </source>
</evidence>
<accession>A0A840KBJ2</accession>
<feature type="chain" id="PRO_5032497703" evidence="1">
    <location>
        <begin position="19"/>
        <end position="431"/>
    </location>
</feature>
<sequence length="431" mass="44848">MKKIILLITCIAFTSAYSQVGINTANPQGIFNVDGSKDNAVTGIPTTAQQANDFTVTSNGSVGIGTNLPNTSAILDVNVDGLASGNKKGFLGPKAALSSQTDQVTIPSPATGLLVYNLGTGGLAYNGYVFWNGTEWRALNNNSLAPGTVSGITCNGVTLSAGTYTAGVPYVGTMNVPYTGGNGGVYASQTVGPVNGLTATLSAGNFNSGAGTLTYTISGTPTVSSPTTTTFPLNIGGQTCNATVGAGDDIKLGELIYYRASIPSNPSGVWLSAYALDLPVLRGKLRLDAYFNVNSSQGDGSVTMYPRLVNTSSSPVKLWFSALTTVDRFNAGNYLLAPSTPTGSGTSLAPSAYLELDNGIYYNLGFNDIVGVSTPRVTGSGAGANQEVLTMDLSLDGRWYRIYYFPIVDNKNTAATADDTRDIYLSIQRLY</sequence>
<gene>
    <name evidence="2" type="ORF">HNP38_001862</name>
</gene>
<keyword evidence="3" id="KW-1185">Reference proteome</keyword>